<accession>A0A399JJ59</accession>
<evidence type="ECO:0000256" key="1">
    <source>
        <dbReference type="SAM" id="MobiDB-lite"/>
    </source>
</evidence>
<dbReference type="Proteomes" id="UP000265419">
    <property type="component" value="Unassembled WGS sequence"/>
</dbReference>
<organism evidence="2 3">
    <name type="scientific">Galactobacter valiniphilus</name>
    <dbReference type="NCBI Taxonomy" id="2676122"/>
    <lineage>
        <taxon>Bacteria</taxon>
        <taxon>Bacillati</taxon>
        <taxon>Actinomycetota</taxon>
        <taxon>Actinomycetes</taxon>
        <taxon>Micrococcales</taxon>
        <taxon>Micrococcaceae</taxon>
        <taxon>Galactobacter</taxon>
    </lineage>
</organism>
<comment type="caution">
    <text evidence="2">The sequence shown here is derived from an EMBL/GenBank/DDBJ whole genome shotgun (WGS) entry which is preliminary data.</text>
</comment>
<keyword evidence="3" id="KW-1185">Reference proteome</keyword>
<gene>
    <name evidence="2" type="ORF">DWB68_06970</name>
</gene>
<name>A0A399JJ59_9MICC</name>
<dbReference type="InterPro" id="IPR025444">
    <property type="entry name" value="Monooxy_af470"/>
</dbReference>
<protein>
    <submittedName>
        <fullName evidence="2">DUF4188 domain-containing protein</fullName>
    </submittedName>
</protein>
<dbReference type="EMBL" id="QQXK01000011">
    <property type="protein sequence ID" value="RII42486.1"/>
    <property type="molecule type" value="Genomic_DNA"/>
</dbReference>
<dbReference type="AlphaFoldDB" id="A0A399JJ59"/>
<dbReference type="Pfam" id="PF13826">
    <property type="entry name" value="Monooxy_af470-like"/>
    <property type="match status" value="1"/>
</dbReference>
<feature type="compositionally biased region" description="Basic residues" evidence="1">
    <location>
        <begin position="151"/>
        <end position="166"/>
    </location>
</feature>
<proteinExistence type="predicted"/>
<dbReference type="RefSeq" id="WP_119424428.1">
    <property type="nucleotide sequence ID" value="NZ_QQXK01000011.1"/>
</dbReference>
<reference evidence="2 3" key="1">
    <citation type="submission" date="2018-07" db="EMBL/GenBank/DDBJ databases">
        <title>Arthrobacter sp. nov., isolated from raw cow's milk with high bacterial count.</title>
        <authorList>
            <person name="Hahne J."/>
            <person name="Isele D."/>
            <person name="Lipski A."/>
        </authorList>
    </citation>
    <scope>NUCLEOTIDE SEQUENCE [LARGE SCALE GENOMIC DNA]</scope>
    <source>
        <strain evidence="2 3">JZ R-35</strain>
    </source>
</reference>
<sequence>MGPFPAVHPGRFTDAGDEEVTVFLIGMRFNKPWKVHRWLPVFVAMPRMIVYLKRHPAQGLLGLHGWAGRTILILQYWRSVQELQAFASAADAPHLAPWRRFMKTVRKDDAVGIWHETYRVAPDHRESVYVNMPAFGLAQATGHAPVDHGSRTAKQRMSRRGGRSAG</sequence>
<feature type="region of interest" description="Disordered" evidence="1">
    <location>
        <begin position="141"/>
        <end position="166"/>
    </location>
</feature>
<evidence type="ECO:0000313" key="3">
    <source>
        <dbReference type="Proteomes" id="UP000265419"/>
    </source>
</evidence>
<evidence type="ECO:0000313" key="2">
    <source>
        <dbReference type="EMBL" id="RII42486.1"/>
    </source>
</evidence>